<sequence>NKKDYLSEVGQRLLRDLQEDADSVSAVTHVEVEVVEDVTNILKTYVIGERADDYLEEEIPQALHYEATADRTPSPIQTEKVEKIYVDTLEREEEQLREPEKAEIKLMQEGYHFEGEGLLKRTRRLETDDSLEIVAKARCANAFADCDLIRREDSSNFTVHIAVPLVQAISMILTRRRAQRRQQEFSKEFAMEQAGQFFEEETSLRRLQRRVESAEEEDLSTQKLVQEQEALLQKAVANEVKVEKERIVREAEAQGGSYEMEQEGLKLIGEAVIKRRERAFDSESSEEILPPKKIIMEEREAQGGQYAMEMEGLTLRGEKTFRKERMHFESESEESVQWDGGSPTIVDLVKKESDSYFDVVFETVNTYEPQFMQIKRAVMKKASCEVNSAFMVPSDDSEEASVVRKDKSLWAESFSGRELSEQYANVTIALQNIVKQGDKDMFAEGNLAAVSRSKALGRFREMREEQAMMLYGFENTKPRQSEANVVRKEKNLHAANFQTAAAEFEHVTFSTGLSHTGEMLGVQSSSKTPNTINVAAKLNEMSQEHATSVIYLQKMPGLLDQYADGTMKDKHVRGEFLKTRAASDSAVTSHLAIKKETSLPSLISVQKDLATANMSSSTLRAWASESHVASSTLMLSKGAKVETAAVKIRDRHRQEAMTHVAEYGQAQEHCAVMLKNTGGAHGATSAALAEAVTDLRIRRKDAAAEVTVYFMYKQVLGNYAMAALGLYLGERIQKIREQHLTKEVLHTSEKMFQSESLQNEYTDEFERREASRHLVTERSYTKGHMVIQLSDEEEFVAVGRFRSLMDECC</sequence>
<evidence type="ECO:0000313" key="3">
    <source>
        <dbReference type="Proteomes" id="UP001331761"/>
    </source>
</evidence>
<accession>A0AAN8IAI6</accession>
<evidence type="ECO:0000313" key="2">
    <source>
        <dbReference type="EMBL" id="KAK5967034.1"/>
    </source>
</evidence>
<feature type="non-terminal residue" evidence="2">
    <location>
        <position position="1"/>
    </location>
</feature>
<keyword evidence="3" id="KW-1185">Reference proteome</keyword>
<proteinExistence type="predicted"/>
<dbReference type="EMBL" id="WIXE01022871">
    <property type="protein sequence ID" value="KAK5967034.1"/>
    <property type="molecule type" value="Genomic_DNA"/>
</dbReference>
<comment type="caution">
    <text evidence="2">The sequence shown here is derived from an EMBL/GenBank/DDBJ whole genome shotgun (WGS) entry which is preliminary data.</text>
</comment>
<dbReference type="Proteomes" id="UP001331761">
    <property type="component" value="Unassembled WGS sequence"/>
</dbReference>
<dbReference type="AlphaFoldDB" id="A0AAN8IAI6"/>
<feature type="coiled-coil region" evidence="1">
    <location>
        <begin position="197"/>
        <end position="245"/>
    </location>
</feature>
<reference evidence="2 3" key="1">
    <citation type="submission" date="2019-10" db="EMBL/GenBank/DDBJ databases">
        <title>Assembly and Annotation for the nematode Trichostrongylus colubriformis.</title>
        <authorList>
            <person name="Martin J."/>
        </authorList>
    </citation>
    <scope>NUCLEOTIDE SEQUENCE [LARGE SCALE GENOMIC DNA]</scope>
    <source>
        <strain evidence="2">G859</strain>
        <tissue evidence="2">Whole worm</tissue>
    </source>
</reference>
<evidence type="ECO:0000256" key="1">
    <source>
        <dbReference type="SAM" id="Coils"/>
    </source>
</evidence>
<gene>
    <name evidence="2" type="ORF">GCK32_010034</name>
</gene>
<protein>
    <submittedName>
        <fullName evidence="2">Uncharacterized protein</fullName>
    </submittedName>
</protein>
<keyword evidence="1" id="KW-0175">Coiled coil</keyword>
<name>A0AAN8IAI6_TRICO</name>
<organism evidence="2 3">
    <name type="scientific">Trichostrongylus colubriformis</name>
    <name type="common">Black scour worm</name>
    <dbReference type="NCBI Taxonomy" id="6319"/>
    <lineage>
        <taxon>Eukaryota</taxon>
        <taxon>Metazoa</taxon>
        <taxon>Ecdysozoa</taxon>
        <taxon>Nematoda</taxon>
        <taxon>Chromadorea</taxon>
        <taxon>Rhabditida</taxon>
        <taxon>Rhabditina</taxon>
        <taxon>Rhabditomorpha</taxon>
        <taxon>Strongyloidea</taxon>
        <taxon>Trichostrongylidae</taxon>
        <taxon>Trichostrongylus</taxon>
    </lineage>
</organism>